<keyword evidence="3" id="KW-0732">Signal</keyword>
<dbReference type="Proteomes" id="UP000233722">
    <property type="component" value="Unassembled WGS sequence"/>
</dbReference>
<keyword evidence="2" id="KW-0812">Transmembrane</keyword>
<gene>
    <name evidence="4" type="ORF">CQR45_1735</name>
</gene>
<feature type="transmembrane region" description="Helical" evidence="2">
    <location>
        <begin position="596"/>
        <end position="614"/>
    </location>
</feature>
<proteinExistence type="predicted"/>
<evidence type="ECO:0000256" key="2">
    <source>
        <dbReference type="SAM" id="Phobius"/>
    </source>
</evidence>
<evidence type="ECO:0000313" key="4">
    <source>
        <dbReference type="EMBL" id="PKU93205.1"/>
    </source>
</evidence>
<keyword evidence="2" id="KW-1133">Transmembrane helix</keyword>
<feature type="transmembrane region" description="Helical" evidence="2">
    <location>
        <begin position="182"/>
        <end position="199"/>
    </location>
</feature>
<protein>
    <submittedName>
        <fullName evidence="4">Uncharacterized protein</fullName>
    </submittedName>
</protein>
<feature type="compositionally biased region" description="Basic and acidic residues" evidence="1">
    <location>
        <begin position="758"/>
        <end position="767"/>
    </location>
</feature>
<accession>A0A2N3QNE0</accession>
<reference evidence="4 5" key="1">
    <citation type="submission" date="2017-10" db="EMBL/GenBank/DDBJ databases">
        <title>Bifidobacterium genomics.</title>
        <authorList>
            <person name="Lugli G.A."/>
            <person name="Milani C."/>
            <person name="Mancabelli L."/>
        </authorList>
    </citation>
    <scope>NUCLEOTIDE SEQUENCE [LARGE SCALE GENOMIC DNA]</scope>
    <source>
        <strain evidence="4 5">1747B</strain>
    </source>
</reference>
<dbReference type="EMBL" id="PCHA01000037">
    <property type="protein sequence ID" value="PKU93205.1"/>
    <property type="molecule type" value="Genomic_DNA"/>
</dbReference>
<feature type="transmembrane region" description="Helical" evidence="2">
    <location>
        <begin position="666"/>
        <end position="685"/>
    </location>
</feature>
<feature type="chain" id="PRO_5014969307" evidence="3">
    <location>
        <begin position="36"/>
        <end position="1094"/>
    </location>
</feature>
<feature type="signal peptide" evidence="3">
    <location>
        <begin position="1"/>
        <end position="35"/>
    </location>
</feature>
<feature type="transmembrane region" description="Helical" evidence="2">
    <location>
        <begin position="568"/>
        <end position="589"/>
    </location>
</feature>
<feature type="transmembrane region" description="Helical" evidence="2">
    <location>
        <begin position="150"/>
        <end position="170"/>
    </location>
</feature>
<feature type="transmembrane region" description="Helical" evidence="2">
    <location>
        <begin position="634"/>
        <end position="659"/>
    </location>
</feature>
<organism evidence="4 5">
    <name type="scientific">Bifidobacterium pseudolongum subsp. globosum</name>
    <dbReference type="NCBI Taxonomy" id="1690"/>
    <lineage>
        <taxon>Bacteria</taxon>
        <taxon>Bacillati</taxon>
        <taxon>Actinomycetota</taxon>
        <taxon>Actinomycetes</taxon>
        <taxon>Bifidobacteriales</taxon>
        <taxon>Bifidobacteriaceae</taxon>
        <taxon>Bifidobacterium</taxon>
    </lineage>
</organism>
<evidence type="ECO:0000256" key="1">
    <source>
        <dbReference type="SAM" id="MobiDB-lite"/>
    </source>
</evidence>
<keyword evidence="2" id="KW-0472">Membrane</keyword>
<evidence type="ECO:0000256" key="3">
    <source>
        <dbReference type="SAM" id="SignalP"/>
    </source>
</evidence>
<sequence>MPDEARWRRRTTMFIMTIVVLMVTLIAVSPLTAQADQPDGTQPVDCYKESGADPSQCLPSGRWAGQVGTITTRTESAGGWFGGFTDGMNQIKATVRTIMPNMLLQVTQVFWNSALSLSQFAASFTPMDSLGKTIDSVAGTIVDNVMAGGIPATFLVLGILGWVGAASFNVGGQTSGTMLKRIFTTLMCLAIVMTMGAAAKADAGKSEPTVGSPWWVVKNINSTMNMMAGSLLDPSAITDNNPSMMAYGGAAKANCQKYLYYMHQDYKAGTSKAADGASTDLFDKSDTSAVTSAINTLWEETSLRSWVTMQYGATDVSEGNTSTGVASNALQSYCHVLEDQAGTSTGVQLSLTNRTLSGNANSRNAPLTPQTGRYLLSRDGFIDPWDPRVNKDENARDTDTSVARHRMNLFWQTCSTNNGKTYARDGWKQLINNLGDDGSGAIRGTGGAWLRASVNPKADEDQPFKTLRDNAADNAKVVPFNGNDKTVDSLCTAVFDNKLYTDGSDHDLGDEFYVHNPDLEAAILGWTFDVPNTGGTWREANLDLSQANQAAARASLERMYGNVSANSLGAFGTVLGSLVNFLVWGMFSLALLLSKIMLCFCMLTLILAFLLQAFPLGDKPRKALLNWGKSTCSYSMIGVLYSAMGFISCLIVSCIITACGGASGTFFYNLLVGCSPAIAILTIIMTCKQLKIENPFTLKAVATMAGAGALAEGLSRAGRSAMHAATIGMAGKMMGLGKAGRIAGRLSSSQNAGGGAKESAETLRRGMDGQQQQTPTVEPAMASKAEDSSAKDTGAPASTMDGKPAPPAPTAEEQEIHDKVDETFAQYADAGVDPDTAATLTRRNLAMQRLRDGFLQGANARNPLRKMGRARLMQDARKVAKVGLTGAAFLNPITAPLGLIAASRMATRRATWATVGRAAKTTGRFTADMAAPTMQRAARTVRRVADKPIQAVKGATDKVVRFADKHMTIHPVQWGCSQVQAAANRIDTAKLERQASKLHALNHKYGDGTMSMEAARAQVGAPRMAAPSHVQPQVAAPMGSHTATGPGPIPTPPQTTPPDSETAPKEAQQDAAFSGEQEHRLNEALAQLDLGGDR</sequence>
<feature type="region of interest" description="Disordered" evidence="1">
    <location>
        <begin position="745"/>
        <end position="814"/>
    </location>
</feature>
<feature type="region of interest" description="Disordered" evidence="1">
    <location>
        <begin position="1019"/>
        <end position="1078"/>
    </location>
</feature>
<evidence type="ECO:0000313" key="5">
    <source>
        <dbReference type="Proteomes" id="UP000233722"/>
    </source>
</evidence>
<comment type="caution">
    <text evidence="4">The sequence shown here is derived from an EMBL/GenBank/DDBJ whole genome shotgun (WGS) entry which is preliminary data.</text>
</comment>
<dbReference type="AlphaFoldDB" id="A0A2N3QNE0"/>
<feature type="compositionally biased region" description="Pro residues" evidence="1">
    <location>
        <begin position="1047"/>
        <end position="1056"/>
    </location>
</feature>
<name>A0A2N3QNE0_9BIFI</name>